<dbReference type="EMBL" id="RBKU01000001">
    <property type="protein sequence ID" value="RKR84903.1"/>
    <property type="molecule type" value="Genomic_DNA"/>
</dbReference>
<dbReference type="RefSeq" id="WP_121200857.1">
    <property type="nucleotide sequence ID" value="NZ_RBKU01000001.1"/>
</dbReference>
<gene>
    <name evidence="2" type="ORF">BDD43_5156</name>
</gene>
<protein>
    <submittedName>
        <fullName evidence="2">Uncharacterized protein</fullName>
    </submittedName>
</protein>
<keyword evidence="3" id="KW-1185">Reference proteome</keyword>
<comment type="caution">
    <text evidence="2">The sequence shown here is derived from an EMBL/GenBank/DDBJ whole genome shotgun (WGS) entry which is preliminary data.</text>
</comment>
<evidence type="ECO:0000313" key="2">
    <source>
        <dbReference type="EMBL" id="RKR84903.1"/>
    </source>
</evidence>
<organism evidence="2 3">
    <name type="scientific">Mucilaginibacter gracilis</name>
    <dbReference type="NCBI Taxonomy" id="423350"/>
    <lineage>
        <taxon>Bacteria</taxon>
        <taxon>Pseudomonadati</taxon>
        <taxon>Bacteroidota</taxon>
        <taxon>Sphingobacteriia</taxon>
        <taxon>Sphingobacteriales</taxon>
        <taxon>Sphingobacteriaceae</taxon>
        <taxon>Mucilaginibacter</taxon>
    </lineage>
</organism>
<feature type="chain" id="PRO_5019738498" evidence="1">
    <location>
        <begin position="21"/>
        <end position="341"/>
    </location>
</feature>
<dbReference type="Proteomes" id="UP000268007">
    <property type="component" value="Unassembled WGS sequence"/>
</dbReference>
<feature type="signal peptide" evidence="1">
    <location>
        <begin position="1"/>
        <end position="20"/>
    </location>
</feature>
<name>A0A495J819_9SPHI</name>
<sequence length="341" mass="37876">MKKLLLNLILFIAIFSSAKAQTDYCKDIKKSVTDDNIIYRTPTPGDQFGFAKIIDKAGTGTFFKMILGISDPDNKVTDASITFEDDAVLNFSNVIIDRSAEKDIINNYIYTGSISLSADDMAKFKTKKIKSYLFLGKKRVPSPFGNVKVKVMAYANCIDGLNDVPKVVFNPNEKKSIDGFWGIPFGSSAETVKATMASKGGRFDKENSKADQLYFFDAVFTGRKTGAISASIIDNKFYQAGVSFPELEEIHIISTFDAMVSELSDVYGNPKIVKNFQEPYKEGDGYEVQAIKLGKASYYAQWTTNNGNTIFVQISSKGRISLFYTDTALEKTKNAKKTNDY</sequence>
<reference evidence="2 3" key="1">
    <citation type="submission" date="2018-10" db="EMBL/GenBank/DDBJ databases">
        <title>Genomic Encyclopedia of Archaeal and Bacterial Type Strains, Phase II (KMG-II): from individual species to whole genera.</title>
        <authorList>
            <person name="Goeker M."/>
        </authorList>
    </citation>
    <scope>NUCLEOTIDE SEQUENCE [LARGE SCALE GENOMIC DNA]</scope>
    <source>
        <strain evidence="2 3">DSM 18602</strain>
    </source>
</reference>
<accession>A0A495J819</accession>
<dbReference type="AlphaFoldDB" id="A0A495J819"/>
<keyword evidence="1" id="KW-0732">Signal</keyword>
<evidence type="ECO:0000256" key="1">
    <source>
        <dbReference type="SAM" id="SignalP"/>
    </source>
</evidence>
<evidence type="ECO:0000313" key="3">
    <source>
        <dbReference type="Proteomes" id="UP000268007"/>
    </source>
</evidence>
<dbReference type="OrthoDB" id="798158at2"/>
<proteinExistence type="predicted"/>